<dbReference type="Pfam" id="PF04606">
    <property type="entry name" value="Ogr_Delta"/>
    <property type="match status" value="1"/>
</dbReference>
<organism evidence="2 3">
    <name type="scientific">Ferriphaselus amnicola</name>
    <dbReference type="NCBI Taxonomy" id="1188319"/>
    <lineage>
        <taxon>Bacteria</taxon>
        <taxon>Pseudomonadati</taxon>
        <taxon>Pseudomonadota</taxon>
        <taxon>Betaproteobacteria</taxon>
        <taxon>Nitrosomonadales</taxon>
        <taxon>Gallionellaceae</taxon>
        <taxon>Ferriphaselus</taxon>
    </lineage>
</organism>
<feature type="domain" description="Zinc finger Ogr/Delta-type" evidence="1">
    <location>
        <begin position="13"/>
        <end position="53"/>
    </location>
</feature>
<dbReference type="RefSeq" id="WP_084612074.1">
    <property type="nucleotide sequence ID" value="NZ_AP018738.1"/>
</dbReference>
<dbReference type="InterPro" id="IPR007684">
    <property type="entry name" value="Znf_Ogr/Delta"/>
</dbReference>
<evidence type="ECO:0000313" key="2">
    <source>
        <dbReference type="EMBL" id="BBE51163.1"/>
    </source>
</evidence>
<dbReference type="STRING" id="1188319.OYT1_02466"/>
<dbReference type="OrthoDB" id="6895359at2"/>
<dbReference type="Proteomes" id="UP000033070">
    <property type="component" value="Chromosome"/>
</dbReference>
<dbReference type="AlphaFoldDB" id="A0A2Z6GC58"/>
<dbReference type="KEGG" id="fam:OYT1_ch1616"/>
<protein>
    <submittedName>
        <fullName evidence="2">Transcriptional activator Ogr Delta</fullName>
    </submittedName>
</protein>
<name>A0A2Z6GC58_9PROT</name>
<accession>A0A2Z6GC58</accession>
<dbReference type="EMBL" id="AP018738">
    <property type="protein sequence ID" value="BBE51163.1"/>
    <property type="molecule type" value="Genomic_DNA"/>
</dbReference>
<sequence>MAKKTYHAPYSPCPHCGNPLKTRLSRQLSELSREITMQCENPECLYCAVVIQSHLRVLQSSMNPNPRVFVPLSPRKYPLNHDGQLDLLNNG</sequence>
<evidence type="ECO:0000313" key="3">
    <source>
        <dbReference type="Proteomes" id="UP000033070"/>
    </source>
</evidence>
<proteinExistence type="predicted"/>
<gene>
    <name evidence="2" type="ORF">OYT1_ch1616</name>
</gene>
<evidence type="ECO:0000259" key="1">
    <source>
        <dbReference type="Pfam" id="PF04606"/>
    </source>
</evidence>
<keyword evidence="3" id="KW-1185">Reference proteome</keyword>
<reference evidence="2 3" key="1">
    <citation type="submission" date="2018-06" db="EMBL/GenBank/DDBJ databases">
        <title>OYT1 Genome Sequencing.</title>
        <authorList>
            <person name="Kato S."/>
            <person name="Itoh T."/>
            <person name="Ohkuma M."/>
        </authorList>
    </citation>
    <scope>NUCLEOTIDE SEQUENCE [LARGE SCALE GENOMIC DNA]</scope>
    <source>
        <strain evidence="2 3">OYT1</strain>
    </source>
</reference>